<name>A0A1I7U2V9_9PELO</name>
<dbReference type="Proteomes" id="UP000095282">
    <property type="component" value="Unplaced"/>
</dbReference>
<feature type="region of interest" description="Disordered" evidence="1">
    <location>
        <begin position="1"/>
        <end position="58"/>
    </location>
</feature>
<proteinExistence type="predicted"/>
<organism evidence="2 3">
    <name type="scientific">Caenorhabditis tropicalis</name>
    <dbReference type="NCBI Taxonomy" id="1561998"/>
    <lineage>
        <taxon>Eukaryota</taxon>
        <taxon>Metazoa</taxon>
        <taxon>Ecdysozoa</taxon>
        <taxon>Nematoda</taxon>
        <taxon>Chromadorea</taxon>
        <taxon>Rhabditida</taxon>
        <taxon>Rhabditina</taxon>
        <taxon>Rhabditomorpha</taxon>
        <taxon>Rhabditoidea</taxon>
        <taxon>Rhabditidae</taxon>
        <taxon>Peloderinae</taxon>
        <taxon>Caenorhabditis</taxon>
    </lineage>
</organism>
<evidence type="ECO:0000313" key="2">
    <source>
        <dbReference type="Proteomes" id="UP000095282"/>
    </source>
</evidence>
<evidence type="ECO:0000256" key="1">
    <source>
        <dbReference type="SAM" id="MobiDB-lite"/>
    </source>
</evidence>
<reference evidence="3" key="1">
    <citation type="submission" date="2016-11" db="UniProtKB">
        <authorList>
            <consortium name="WormBaseParasite"/>
        </authorList>
    </citation>
    <scope>IDENTIFICATION</scope>
</reference>
<dbReference type="AlphaFoldDB" id="A0A1I7U2V9"/>
<protein>
    <submittedName>
        <fullName evidence="3">Ovule protein</fullName>
    </submittedName>
</protein>
<feature type="compositionally biased region" description="Basic residues" evidence="1">
    <location>
        <begin position="1"/>
        <end position="17"/>
    </location>
</feature>
<keyword evidence="2" id="KW-1185">Reference proteome</keyword>
<dbReference type="WBParaSite" id="Csp11.Scaffold629.g14298.t1">
    <property type="protein sequence ID" value="Csp11.Scaffold629.g14298.t1"/>
    <property type="gene ID" value="Csp11.Scaffold629.g14298"/>
</dbReference>
<evidence type="ECO:0000313" key="3">
    <source>
        <dbReference type="WBParaSite" id="Csp11.Scaffold629.g14298.t1"/>
    </source>
</evidence>
<sequence length="85" mass="9727">MRGTKGKKRKVCNRQHRQREESRRREPIGDTRENRLTPKKKQSSRAKGNSESSIAKESVTVDIEVGFDEVGRCSFFESIDVDGES</sequence>
<accession>A0A1I7U2V9</accession>
<feature type="compositionally biased region" description="Basic and acidic residues" evidence="1">
    <location>
        <begin position="18"/>
        <end position="36"/>
    </location>
</feature>
<feature type="compositionally biased region" description="Polar residues" evidence="1">
    <location>
        <begin position="45"/>
        <end position="55"/>
    </location>
</feature>